<sequence>TPVLEDIGTATSYDHTYIHVLAELVRKGEFKQSHLTRNIEVFMKSPVASAKKPTVADKLVQSKQLSMPREESKLPVVLLNPIHLILMN</sequence>
<evidence type="ECO:0000313" key="2">
    <source>
        <dbReference type="Proteomes" id="UP000554482"/>
    </source>
</evidence>
<dbReference type="Proteomes" id="UP000554482">
    <property type="component" value="Unassembled WGS sequence"/>
</dbReference>
<dbReference type="EMBL" id="JABWDY010037148">
    <property type="protein sequence ID" value="KAF5180631.1"/>
    <property type="molecule type" value="Genomic_DNA"/>
</dbReference>
<gene>
    <name evidence="1" type="ORF">FRX31_029782</name>
</gene>
<evidence type="ECO:0000313" key="1">
    <source>
        <dbReference type="EMBL" id="KAF5180631.1"/>
    </source>
</evidence>
<comment type="caution">
    <text evidence="1">The sequence shown here is derived from an EMBL/GenBank/DDBJ whole genome shotgun (WGS) entry which is preliminary data.</text>
</comment>
<reference evidence="1 2" key="1">
    <citation type="submission" date="2020-06" db="EMBL/GenBank/DDBJ databases">
        <title>Transcriptomic and genomic resources for Thalictrum thalictroides and T. hernandezii: Facilitating candidate gene discovery in an emerging model plant lineage.</title>
        <authorList>
            <person name="Arias T."/>
            <person name="Riano-Pachon D.M."/>
            <person name="Di Stilio V.S."/>
        </authorList>
    </citation>
    <scope>NUCLEOTIDE SEQUENCE [LARGE SCALE GENOMIC DNA]</scope>
    <source>
        <strain evidence="2">cv. WT478/WT964</strain>
        <tissue evidence="1">Leaves</tissue>
    </source>
</reference>
<protein>
    <submittedName>
        <fullName evidence="1">Uncharacterized protein</fullName>
    </submittedName>
</protein>
<keyword evidence="2" id="KW-1185">Reference proteome</keyword>
<feature type="non-terminal residue" evidence="1">
    <location>
        <position position="1"/>
    </location>
</feature>
<proteinExistence type="predicted"/>
<dbReference type="AlphaFoldDB" id="A0A7J6V7R1"/>
<organism evidence="1 2">
    <name type="scientific">Thalictrum thalictroides</name>
    <name type="common">Rue-anemone</name>
    <name type="synonym">Anemone thalictroides</name>
    <dbReference type="NCBI Taxonomy" id="46969"/>
    <lineage>
        <taxon>Eukaryota</taxon>
        <taxon>Viridiplantae</taxon>
        <taxon>Streptophyta</taxon>
        <taxon>Embryophyta</taxon>
        <taxon>Tracheophyta</taxon>
        <taxon>Spermatophyta</taxon>
        <taxon>Magnoliopsida</taxon>
        <taxon>Ranunculales</taxon>
        <taxon>Ranunculaceae</taxon>
        <taxon>Thalictroideae</taxon>
        <taxon>Thalictrum</taxon>
    </lineage>
</organism>
<accession>A0A7J6V7R1</accession>
<name>A0A7J6V7R1_THATH</name>